<keyword evidence="3" id="KW-0808">Transferase</keyword>
<dbReference type="PANTHER" id="PTHR43420">
    <property type="entry name" value="ACETYLTRANSFERASE"/>
    <property type="match status" value="1"/>
</dbReference>
<evidence type="ECO:0000256" key="1">
    <source>
        <dbReference type="ARBA" id="ARBA00005395"/>
    </source>
</evidence>
<dbReference type="EMBL" id="JACXAH010000009">
    <property type="protein sequence ID" value="MBD1372288.1"/>
    <property type="molecule type" value="Genomic_DNA"/>
</dbReference>
<dbReference type="PROSITE" id="PS51186">
    <property type="entry name" value="GNAT"/>
    <property type="match status" value="1"/>
</dbReference>
<keyword evidence="6" id="KW-0689">Ribosomal protein</keyword>
<evidence type="ECO:0000259" key="5">
    <source>
        <dbReference type="PROSITE" id="PS51186"/>
    </source>
</evidence>
<dbReference type="Pfam" id="PF00583">
    <property type="entry name" value="Acetyltransf_1"/>
    <property type="match status" value="1"/>
</dbReference>
<keyword evidence="7" id="KW-1185">Reference proteome</keyword>
<comment type="similarity">
    <text evidence="1">Belongs to the acetyltransferase family. RimI subfamily.</text>
</comment>
<comment type="caution">
    <text evidence="6">The sequence shown here is derived from an EMBL/GenBank/DDBJ whole genome shotgun (WGS) entry which is preliminary data.</text>
</comment>
<gene>
    <name evidence="6" type="primary">rimI</name>
    <name evidence="6" type="ORF">IC620_07925</name>
</gene>
<dbReference type="AlphaFoldDB" id="A0A926NF70"/>
<dbReference type="InterPro" id="IPR016181">
    <property type="entry name" value="Acyl_CoA_acyltransferase"/>
</dbReference>
<evidence type="ECO:0000313" key="6">
    <source>
        <dbReference type="EMBL" id="MBD1372288.1"/>
    </source>
</evidence>
<keyword evidence="2" id="KW-0963">Cytoplasm</keyword>
<name>A0A926NF70_9BACL</name>
<dbReference type="PANTHER" id="PTHR43420:SF44">
    <property type="entry name" value="ACETYLTRANSFERASE YPEA"/>
    <property type="match status" value="1"/>
</dbReference>
<dbReference type="GO" id="GO:0008080">
    <property type="term" value="F:N-acetyltransferase activity"/>
    <property type="evidence" value="ECO:0007669"/>
    <property type="project" value="InterPro"/>
</dbReference>
<organism evidence="6 7">
    <name type="scientific">Polycladospora coralii</name>
    <dbReference type="NCBI Taxonomy" id="2771432"/>
    <lineage>
        <taxon>Bacteria</taxon>
        <taxon>Bacillati</taxon>
        <taxon>Bacillota</taxon>
        <taxon>Bacilli</taxon>
        <taxon>Bacillales</taxon>
        <taxon>Thermoactinomycetaceae</taxon>
        <taxon>Polycladospora</taxon>
    </lineage>
</organism>
<feature type="domain" description="N-acetyltransferase" evidence="5">
    <location>
        <begin position="9"/>
        <end position="154"/>
    </location>
</feature>
<protein>
    <submittedName>
        <fullName evidence="6">Ribosomal protein S18-alanine N-acetyltransferase</fullName>
    </submittedName>
</protein>
<reference evidence="6" key="1">
    <citation type="submission" date="2020-09" db="EMBL/GenBank/DDBJ databases">
        <title>A novel bacterium of genus Hazenella, isolated from South China Sea.</title>
        <authorList>
            <person name="Huang H."/>
            <person name="Mo K."/>
            <person name="Hu Y."/>
        </authorList>
    </citation>
    <scope>NUCLEOTIDE SEQUENCE</scope>
    <source>
        <strain evidence="6">IB182357</strain>
    </source>
</reference>
<dbReference type="RefSeq" id="WP_191141933.1">
    <property type="nucleotide sequence ID" value="NZ_JACXAH010000009.1"/>
</dbReference>
<dbReference type="CDD" id="cd04301">
    <property type="entry name" value="NAT_SF"/>
    <property type="match status" value="1"/>
</dbReference>
<dbReference type="InterPro" id="IPR000182">
    <property type="entry name" value="GNAT_dom"/>
</dbReference>
<dbReference type="Gene3D" id="3.40.630.30">
    <property type="match status" value="1"/>
</dbReference>
<dbReference type="SUPFAM" id="SSF55729">
    <property type="entry name" value="Acyl-CoA N-acyltransferases (Nat)"/>
    <property type="match status" value="1"/>
</dbReference>
<evidence type="ECO:0000256" key="4">
    <source>
        <dbReference type="ARBA" id="ARBA00023315"/>
    </source>
</evidence>
<keyword evidence="4" id="KW-0012">Acyltransferase</keyword>
<evidence type="ECO:0000313" key="7">
    <source>
        <dbReference type="Proteomes" id="UP000661691"/>
    </source>
</evidence>
<evidence type="ECO:0000256" key="3">
    <source>
        <dbReference type="ARBA" id="ARBA00022679"/>
    </source>
</evidence>
<keyword evidence="6" id="KW-0687">Ribonucleoprotein</keyword>
<dbReference type="InterPro" id="IPR006464">
    <property type="entry name" value="AcTrfase_RimI/Ard1"/>
</dbReference>
<proteinExistence type="inferred from homology"/>
<dbReference type="Proteomes" id="UP000661691">
    <property type="component" value="Unassembled WGS sequence"/>
</dbReference>
<dbReference type="InterPro" id="IPR050680">
    <property type="entry name" value="YpeA/RimI_acetyltransf"/>
</dbReference>
<dbReference type="GO" id="GO:0005840">
    <property type="term" value="C:ribosome"/>
    <property type="evidence" value="ECO:0007669"/>
    <property type="project" value="UniProtKB-KW"/>
</dbReference>
<accession>A0A926NF70</accession>
<dbReference type="NCBIfam" id="TIGR01575">
    <property type="entry name" value="rimI"/>
    <property type="match status" value="1"/>
</dbReference>
<sequence length="165" mass="19094">MSRRSKDKIMFRPMVLSDIPDIVKVENASFPTPWPQKAFYNELAFNQFARYTVVTCADEIIGYCGFWLILDEAHITNIAVHPDYQGCGIGEMTLIYVMEMARMSGAKRMTLEVRVSNLVAQKLYEKLGFENTGVRKAYYTDNKEDAIIMWVTLYEEQQSNSCVRY</sequence>
<evidence type="ECO:0000256" key="2">
    <source>
        <dbReference type="ARBA" id="ARBA00022490"/>
    </source>
</evidence>